<dbReference type="RefSeq" id="WP_279495212.1">
    <property type="nucleotide sequence ID" value="NZ_CP122283.1"/>
</dbReference>
<dbReference type="EMBL" id="CP122283">
    <property type="protein sequence ID" value="WGF39492.1"/>
    <property type="molecule type" value="Genomic_DNA"/>
</dbReference>
<proteinExistence type="predicted"/>
<protein>
    <submittedName>
        <fullName evidence="1">Uncharacterized protein</fullName>
    </submittedName>
</protein>
<dbReference type="Proteomes" id="UP001244564">
    <property type="component" value="Chromosome"/>
</dbReference>
<evidence type="ECO:0000313" key="2">
    <source>
        <dbReference type="Proteomes" id="UP001244564"/>
    </source>
</evidence>
<keyword evidence="2" id="KW-1185">Reference proteome</keyword>
<gene>
    <name evidence="1" type="ORF">QBO96_04285</name>
</gene>
<sequence>MQTLQLELVDAFKVNLVNVVYRNLGGRNYVTGQTTVTVTKDG</sequence>
<accession>A0ABY8KJ41</accession>
<name>A0ABY8KJ41_9BACI</name>
<evidence type="ECO:0000313" key="1">
    <source>
        <dbReference type="EMBL" id="WGF39492.1"/>
    </source>
</evidence>
<reference evidence="1 2" key="1">
    <citation type="submission" date="2023-04" db="EMBL/GenBank/DDBJ databases">
        <title>Genomic of Lysinibacillus capsici TSBLM.</title>
        <authorList>
            <person name="Hu X.S."/>
            <person name="Yu C.H."/>
        </authorList>
    </citation>
    <scope>NUCLEOTIDE SEQUENCE [LARGE SCALE GENOMIC DNA]</scope>
    <source>
        <strain evidence="1 2">TSBLM</strain>
    </source>
</reference>
<organism evidence="1 2">
    <name type="scientific">Lysinibacillus capsici</name>
    <dbReference type="NCBI Taxonomy" id="2115968"/>
    <lineage>
        <taxon>Bacteria</taxon>
        <taxon>Bacillati</taxon>
        <taxon>Bacillota</taxon>
        <taxon>Bacilli</taxon>
        <taxon>Bacillales</taxon>
        <taxon>Bacillaceae</taxon>
        <taxon>Lysinibacillus</taxon>
    </lineage>
</organism>